<sequence>MDNLENVLFGLIPALMWGIQPIIMTKIGGRPTKKVMGMALGIFIVSLIVFIFKRPQEWTTRLIIISLIDGIALSYGLINQIKGFSLLGISRGMPISTGTQLVGAALFGVLYFKEWSTVEQYMLGIAALILIILGVTMTTLQENNEAQIQKESIKKGLITLILSSLGFVIYTVILRIADITIWDALLPQAIGMLIGSYFLSKREDRSKLFVPKTFQNILTGFIFAIANITLMISNVMNGLAIGFTLTQMNVVIATIGGLIILKESKTPKEFKFTIIGLLLVVLGGILIGITKR</sequence>
<evidence type="ECO:0000313" key="8">
    <source>
        <dbReference type="Proteomes" id="UP000006094"/>
    </source>
</evidence>
<organism evidence="7 8">
    <name type="scientific">Gottschalkia acidurici (strain ATCC 7906 / DSM 604 / BCRC 14475 / CIP 104303 / KCTC 5404 / NCIMB 10678 / 9a)</name>
    <name type="common">Clostridium acidurici</name>
    <dbReference type="NCBI Taxonomy" id="1128398"/>
    <lineage>
        <taxon>Bacteria</taxon>
        <taxon>Bacillati</taxon>
        <taxon>Bacillota</taxon>
        <taxon>Tissierellia</taxon>
        <taxon>Tissierellales</taxon>
        <taxon>Gottschalkiaceae</taxon>
        <taxon>Gottschalkia</taxon>
    </lineage>
</organism>
<dbReference type="EMBL" id="CP003326">
    <property type="protein sequence ID" value="AFS79805.1"/>
    <property type="molecule type" value="Genomic_DNA"/>
</dbReference>
<dbReference type="Pfam" id="PF06800">
    <property type="entry name" value="Sugar_transport"/>
    <property type="match status" value="1"/>
</dbReference>
<name>K0B4E2_GOTA9</name>
<keyword evidence="4" id="KW-0812">Transmembrane</keyword>
<dbReference type="PANTHER" id="PTHR16119:SF17">
    <property type="entry name" value="TRANSMEMBRANE PROTEIN 144"/>
    <property type="match status" value="1"/>
</dbReference>
<dbReference type="AlphaFoldDB" id="K0B4E2"/>
<protein>
    <submittedName>
        <fullName evidence="7">Sugar uptake protein</fullName>
    </submittedName>
</protein>
<dbReference type="Proteomes" id="UP000006094">
    <property type="component" value="Chromosome"/>
</dbReference>
<keyword evidence="5" id="KW-1133">Transmembrane helix</keyword>
<dbReference type="RefSeq" id="WP_014968939.1">
    <property type="nucleotide sequence ID" value="NC_018664.1"/>
</dbReference>
<dbReference type="SUPFAM" id="SSF103481">
    <property type="entry name" value="Multidrug resistance efflux transporter EmrE"/>
    <property type="match status" value="1"/>
</dbReference>
<evidence type="ECO:0000256" key="5">
    <source>
        <dbReference type="ARBA" id="ARBA00022989"/>
    </source>
</evidence>
<evidence type="ECO:0000256" key="3">
    <source>
        <dbReference type="ARBA" id="ARBA00022597"/>
    </source>
</evidence>
<evidence type="ECO:0000256" key="4">
    <source>
        <dbReference type="ARBA" id="ARBA00022692"/>
    </source>
</evidence>
<proteinExistence type="inferred from homology"/>
<dbReference type="PANTHER" id="PTHR16119">
    <property type="entry name" value="TRANSMEMBRANE PROTEIN 144"/>
    <property type="match status" value="1"/>
</dbReference>
<dbReference type="InterPro" id="IPR037185">
    <property type="entry name" value="EmrE-like"/>
</dbReference>
<dbReference type="eggNOG" id="COG4975">
    <property type="taxonomic scope" value="Bacteria"/>
</dbReference>
<keyword evidence="6" id="KW-0472">Membrane</keyword>
<dbReference type="InterPro" id="IPR010651">
    <property type="entry name" value="Sugar_transport"/>
</dbReference>
<accession>K0B4E2</accession>
<keyword evidence="3" id="KW-0813">Transport</keyword>
<reference evidence="7 8" key="1">
    <citation type="journal article" date="2012" name="PLoS ONE">
        <title>The purine-utilizing bacterium Clostridium acidurici 9a: a genome-guided metabolic reconsideration.</title>
        <authorList>
            <person name="Hartwich K."/>
            <person name="Poehlein A."/>
            <person name="Daniel R."/>
        </authorList>
    </citation>
    <scope>NUCLEOTIDE SEQUENCE [LARGE SCALE GENOMIC DNA]</scope>
    <source>
        <strain evidence="8">ATCC 7906 / DSM 604 / BCRC 14475 / CIP 104303 / KCTC 5404 / NCIMB 10678 / 9a</strain>
    </source>
</reference>
<dbReference type="CDD" id="cd23110">
    <property type="entry name" value="GRP"/>
    <property type="match status" value="1"/>
</dbReference>
<evidence type="ECO:0000256" key="2">
    <source>
        <dbReference type="ARBA" id="ARBA00006117"/>
    </source>
</evidence>
<dbReference type="GO" id="GO:0016020">
    <property type="term" value="C:membrane"/>
    <property type="evidence" value="ECO:0007669"/>
    <property type="project" value="UniProtKB-SubCell"/>
</dbReference>
<gene>
    <name evidence="7" type="ordered locus">Curi_c28120</name>
</gene>
<dbReference type="STRING" id="1128398.Curi_c28120"/>
<dbReference type="HOGENOM" id="CLU_076024_0_0_9"/>
<keyword evidence="3" id="KW-0762">Sugar transport</keyword>
<dbReference type="GO" id="GO:0015144">
    <property type="term" value="F:carbohydrate transmembrane transporter activity"/>
    <property type="evidence" value="ECO:0007669"/>
    <property type="project" value="InterPro"/>
</dbReference>
<comment type="similarity">
    <text evidence="2">Belongs to the GRP transporter (TC 2.A.7.5) family.</text>
</comment>
<evidence type="ECO:0000313" key="7">
    <source>
        <dbReference type="EMBL" id="AFS79805.1"/>
    </source>
</evidence>
<evidence type="ECO:0000256" key="1">
    <source>
        <dbReference type="ARBA" id="ARBA00004141"/>
    </source>
</evidence>
<dbReference type="KEGG" id="cad:Curi_c28120"/>
<evidence type="ECO:0000256" key="6">
    <source>
        <dbReference type="ARBA" id="ARBA00023136"/>
    </source>
</evidence>
<keyword evidence="8" id="KW-1185">Reference proteome</keyword>
<comment type="subcellular location">
    <subcellularLocation>
        <location evidence="1">Membrane</location>
        <topology evidence="1">Multi-pass membrane protein</topology>
    </subcellularLocation>
</comment>